<proteinExistence type="predicted"/>
<sequence length="444" mass="47517">MPMLPPSPRTRRILVLSLPIVGGMTSQNLLNLVDTAMVGALGPAALAAVGMASFLSFMAVAMVIGLSTGVQAIAARRYGEGRFDETAVPLNGGLLLALLLGLPISVVVFVFAPDIFALLNEDTDVIREGTPYLQARCLAVAAVGMNFSFRGYWSAVDQPRLYLYTLLVMHAANILISYVLIFGAPGIPALGTLGAGIGTAASTVLGTLIYFRLARRRADAAGFLHRRPDWRQLGRQWRLSLPASAQQFLFAAGLTALFWILAQVGTRELAVANVLINVTLVAVLPAIGLGLAAASLVGQSLGRRDPAEAHRWGWDVVRVGGLVLALLGAPMLLVPDLILGVFLHQPDLLELGRLPLRIIGAGIAIDGIGLILMHGLLGAGATGPVMRVALGLQWLFFLPLAWLMGTQWGLGLLAIWLVFVGSRVLQTLVFAWLWQRRGWQRIEV</sequence>
<dbReference type="EMBL" id="JAVRHY010000001">
    <property type="protein sequence ID" value="MDT0617108.1"/>
    <property type="molecule type" value="Genomic_DNA"/>
</dbReference>
<dbReference type="PIRSF" id="PIRSF006603">
    <property type="entry name" value="DinF"/>
    <property type="match status" value="1"/>
</dbReference>
<keyword evidence="2" id="KW-0813">Transport</keyword>
<dbReference type="CDD" id="cd13133">
    <property type="entry name" value="MATE_like_7"/>
    <property type="match status" value="1"/>
</dbReference>
<feature type="transmembrane region" description="Helical" evidence="10">
    <location>
        <begin position="354"/>
        <end position="373"/>
    </location>
</feature>
<keyword evidence="4" id="KW-1003">Cell membrane</keyword>
<evidence type="ECO:0000256" key="10">
    <source>
        <dbReference type="SAM" id="Phobius"/>
    </source>
</evidence>
<feature type="transmembrane region" description="Helical" evidence="10">
    <location>
        <begin position="319"/>
        <end position="342"/>
    </location>
</feature>
<accession>A0ABU3B3S4</accession>
<dbReference type="PANTHER" id="PTHR43298:SF2">
    <property type="entry name" value="FMN_FAD EXPORTER YEEO-RELATED"/>
    <property type="match status" value="1"/>
</dbReference>
<evidence type="ECO:0000256" key="6">
    <source>
        <dbReference type="ARBA" id="ARBA00022989"/>
    </source>
</evidence>
<gene>
    <name evidence="11" type="ORF">RM531_01335</name>
</gene>
<feature type="transmembrane region" description="Helical" evidence="10">
    <location>
        <begin position="87"/>
        <end position="112"/>
    </location>
</feature>
<dbReference type="Pfam" id="PF01554">
    <property type="entry name" value="MatE"/>
    <property type="match status" value="2"/>
</dbReference>
<dbReference type="InterPro" id="IPR050222">
    <property type="entry name" value="MATE_MdtK"/>
</dbReference>
<keyword evidence="8 10" id="KW-0472">Membrane</keyword>
<dbReference type="InterPro" id="IPR048279">
    <property type="entry name" value="MdtK-like"/>
</dbReference>
<evidence type="ECO:0000256" key="7">
    <source>
        <dbReference type="ARBA" id="ARBA00023065"/>
    </source>
</evidence>
<feature type="transmembrane region" description="Helical" evidence="10">
    <location>
        <begin position="385"/>
        <end position="404"/>
    </location>
</feature>
<dbReference type="NCBIfam" id="TIGR00797">
    <property type="entry name" value="matE"/>
    <property type="match status" value="1"/>
</dbReference>
<evidence type="ECO:0000313" key="11">
    <source>
        <dbReference type="EMBL" id="MDT0617108.1"/>
    </source>
</evidence>
<feature type="transmembrane region" description="Helical" evidence="10">
    <location>
        <begin position="274"/>
        <end position="298"/>
    </location>
</feature>
<evidence type="ECO:0000256" key="9">
    <source>
        <dbReference type="ARBA" id="ARBA00031636"/>
    </source>
</evidence>
<feature type="transmembrane region" description="Helical" evidence="10">
    <location>
        <begin position="132"/>
        <end position="149"/>
    </location>
</feature>
<evidence type="ECO:0000256" key="1">
    <source>
        <dbReference type="ARBA" id="ARBA00004429"/>
    </source>
</evidence>
<organism evidence="11 12">
    <name type="scientific">Spectribacter acetivorans</name>
    <dbReference type="NCBI Taxonomy" id="3075603"/>
    <lineage>
        <taxon>Bacteria</taxon>
        <taxon>Pseudomonadati</taxon>
        <taxon>Pseudomonadota</taxon>
        <taxon>Gammaproteobacteria</taxon>
        <taxon>Salinisphaerales</taxon>
        <taxon>Salinisphaeraceae</taxon>
        <taxon>Spectribacter</taxon>
    </lineage>
</organism>
<dbReference type="InterPro" id="IPR002528">
    <property type="entry name" value="MATE_fam"/>
</dbReference>
<keyword evidence="5 10" id="KW-0812">Transmembrane</keyword>
<feature type="transmembrane region" description="Helical" evidence="10">
    <location>
        <begin position="239"/>
        <end position="262"/>
    </location>
</feature>
<evidence type="ECO:0000256" key="8">
    <source>
        <dbReference type="ARBA" id="ARBA00023136"/>
    </source>
</evidence>
<feature type="transmembrane region" description="Helical" evidence="10">
    <location>
        <begin position="45"/>
        <end position="66"/>
    </location>
</feature>
<keyword evidence="6 10" id="KW-1133">Transmembrane helix</keyword>
<feature type="transmembrane region" description="Helical" evidence="10">
    <location>
        <begin position="161"/>
        <end position="181"/>
    </location>
</feature>
<feature type="transmembrane region" description="Helical" evidence="10">
    <location>
        <begin position="187"/>
        <end position="211"/>
    </location>
</feature>
<evidence type="ECO:0000256" key="5">
    <source>
        <dbReference type="ARBA" id="ARBA00022692"/>
    </source>
</evidence>
<protein>
    <recommendedName>
        <fullName evidence="9">Multidrug-efflux transporter</fullName>
    </recommendedName>
</protein>
<dbReference type="RefSeq" id="WP_311656708.1">
    <property type="nucleotide sequence ID" value="NZ_JAVRHY010000001.1"/>
</dbReference>
<dbReference type="Proteomes" id="UP001259982">
    <property type="component" value="Unassembled WGS sequence"/>
</dbReference>
<evidence type="ECO:0000256" key="3">
    <source>
        <dbReference type="ARBA" id="ARBA00022449"/>
    </source>
</evidence>
<evidence type="ECO:0000256" key="4">
    <source>
        <dbReference type="ARBA" id="ARBA00022475"/>
    </source>
</evidence>
<feature type="transmembrane region" description="Helical" evidence="10">
    <location>
        <begin position="410"/>
        <end position="434"/>
    </location>
</feature>
<evidence type="ECO:0000313" key="12">
    <source>
        <dbReference type="Proteomes" id="UP001259982"/>
    </source>
</evidence>
<keyword evidence="3" id="KW-0050">Antiport</keyword>
<keyword evidence="12" id="KW-1185">Reference proteome</keyword>
<reference evidence="11 12" key="1">
    <citation type="submission" date="2023-09" db="EMBL/GenBank/DDBJ databases">
        <authorList>
            <person name="Rey-Velasco X."/>
        </authorList>
    </citation>
    <scope>NUCLEOTIDE SEQUENCE [LARGE SCALE GENOMIC DNA]</scope>
    <source>
        <strain evidence="11 12">P385</strain>
    </source>
</reference>
<evidence type="ECO:0000256" key="2">
    <source>
        <dbReference type="ARBA" id="ARBA00022448"/>
    </source>
</evidence>
<keyword evidence="7" id="KW-0406">Ion transport</keyword>
<comment type="subcellular location">
    <subcellularLocation>
        <location evidence="1">Cell inner membrane</location>
        <topology evidence="1">Multi-pass membrane protein</topology>
    </subcellularLocation>
</comment>
<dbReference type="PANTHER" id="PTHR43298">
    <property type="entry name" value="MULTIDRUG RESISTANCE PROTEIN NORM-RELATED"/>
    <property type="match status" value="1"/>
</dbReference>
<comment type="caution">
    <text evidence="11">The sequence shown here is derived from an EMBL/GenBank/DDBJ whole genome shotgun (WGS) entry which is preliminary data.</text>
</comment>
<name>A0ABU3B3S4_9GAMM</name>